<dbReference type="RefSeq" id="WP_012638910.1">
    <property type="nucleotide sequence ID" value="NC_011901.1"/>
</dbReference>
<dbReference type="PANTHER" id="PTHR24221">
    <property type="entry name" value="ATP-BINDING CASSETTE SUB-FAMILY B"/>
    <property type="match status" value="1"/>
</dbReference>
<evidence type="ECO:0000259" key="10">
    <source>
        <dbReference type="PROSITE" id="PS50893"/>
    </source>
</evidence>
<dbReference type="STRING" id="396588.Tgr7_2356"/>
<keyword evidence="6" id="KW-0067">ATP-binding</keyword>
<feature type="transmembrane region" description="Helical" evidence="9">
    <location>
        <begin position="124"/>
        <end position="152"/>
    </location>
</feature>
<dbReference type="GO" id="GO:0016887">
    <property type="term" value="F:ATP hydrolysis activity"/>
    <property type="evidence" value="ECO:0007669"/>
    <property type="project" value="InterPro"/>
</dbReference>
<dbReference type="PROSITE" id="PS50893">
    <property type="entry name" value="ABC_TRANSPORTER_2"/>
    <property type="match status" value="1"/>
</dbReference>
<dbReference type="Gene3D" id="1.20.1560.10">
    <property type="entry name" value="ABC transporter type 1, transmembrane domain"/>
    <property type="match status" value="1"/>
</dbReference>
<evidence type="ECO:0000256" key="5">
    <source>
        <dbReference type="ARBA" id="ARBA00022741"/>
    </source>
</evidence>
<dbReference type="Gene3D" id="3.40.50.300">
    <property type="entry name" value="P-loop containing nucleotide triphosphate hydrolases"/>
    <property type="match status" value="1"/>
</dbReference>
<dbReference type="HOGENOM" id="CLU_000604_84_3_6"/>
<dbReference type="InterPro" id="IPR003593">
    <property type="entry name" value="AAA+_ATPase"/>
</dbReference>
<feature type="domain" description="ABC transporter" evidence="10">
    <location>
        <begin position="343"/>
        <end position="581"/>
    </location>
</feature>
<protein>
    <submittedName>
        <fullName evidence="12">ABC transporter related</fullName>
    </submittedName>
</protein>
<dbReference type="GO" id="GO:0005524">
    <property type="term" value="F:ATP binding"/>
    <property type="evidence" value="ECO:0007669"/>
    <property type="project" value="UniProtKB-KW"/>
</dbReference>
<comment type="subcellular location">
    <subcellularLocation>
        <location evidence="1">Cell membrane</location>
        <topology evidence="1">Multi-pass membrane protein</topology>
    </subcellularLocation>
</comment>
<evidence type="ECO:0000256" key="7">
    <source>
        <dbReference type="ARBA" id="ARBA00022989"/>
    </source>
</evidence>
<dbReference type="GO" id="GO:0140359">
    <property type="term" value="F:ABC-type transporter activity"/>
    <property type="evidence" value="ECO:0007669"/>
    <property type="project" value="InterPro"/>
</dbReference>
<evidence type="ECO:0000256" key="8">
    <source>
        <dbReference type="ARBA" id="ARBA00023136"/>
    </source>
</evidence>
<dbReference type="Pfam" id="PF00005">
    <property type="entry name" value="ABC_tran"/>
    <property type="match status" value="1"/>
</dbReference>
<dbReference type="InterPro" id="IPR027417">
    <property type="entry name" value="P-loop_NTPase"/>
</dbReference>
<keyword evidence="2" id="KW-0813">Transport</keyword>
<dbReference type="InterPro" id="IPR011527">
    <property type="entry name" value="ABC1_TM_dom"/>
</dbReference>
<dbReference type="Proteomes" id="UP000002383">
    <property type="component" value="Chromosome"/>
</dbReference>
<dbReference type="PROSITE" id="PS00211">
    <property type="entry name" value="ABC_TRANSPORTER_1"/>
    <property type="match status" value="1"/>
</dbReference>
<keyword evidence="8 9" id="KW-0472">Membrane</keyword>
<keyword evidence="7 9" id="KW-1133">Transmembrane helix</keyword>
<reference evidence="12 13" key="1">
    <citation type="journal article" date="2011" name="Stand. Genomic Sci.">
        <title>Complete genome sequence of 'Thioalkalivibrio sulfidophilus' HL-EbGr7.</title>
        <authorList>
            <person name="Muyzer G."/>
            <person name="Sorokin D.Y."/>
            <person name="Mavromatis K."/>
            <person name="Lapidus A."/>
            <person name="Clum A."/>
            <person name="Ivanova N."/>
            <person name="Pati A."/>
            <person name="d'Haeseleer P."/>
            <person name="Woyke T."/>
            <person name="Kyrpides N.C."/>
        </authorList>
    </citation>
    <scope>NUCLEOTIDE SEQUENCE [LARGE SCALE GENOMIC DNA]</scope>
    <source>
        <strain evidence="12 13">HL-EbGR7</strain>
    </source>
</reference>
<dbReference type="FunFam" id="3.40.50.300:FF:000221">
    <property type="entry name" value="Multidrug ABC transporter ATP-binding protein"/>
    <property type="match status" value="1"/>
</dbReference>
<feature type="transmembrane region" description="Helical" evidence="9">
    <location>
        <begin position="158"/>
        <end position="178"/>
    </location>
</feature>
<sequence length="583" mass="64320">MFVFLLTLIMALVETMGVASIMPFIAVLSNPGVVESNQYLFAVYSYLNFEDRSEFLFFLGSATFLLLMFSILLRALTLWAQLRFMHLQNHSLGLRLVGGYLKQPYSWYLGRHTSKLSANILSEVGYVIQGAFFTAMVLVSNLFVAAFLLALLLVVDPVLAISMAVILCGVYLLVYVIARHYLARLGHERMVANQGRYRAVSEAFGGIKDIKIGGHEHEFLRRFKKPSLDMARRSISSMIISEFPSFAMQGLVFGGMIVVLLYLISVHGGVEGALPLIALYALAGYRLMPALQGIYRGITQLKVMMPATESLHSDLLEIQDSRRNYPVTDNISPITPLPLNSSIELRDVRFSYPGTDKLALDGVTMHIPAYSTIGLVGTTGSGKTTVVDIILGLIKPSSGSLLVDGCVINQNNVASWQKSVGYVPQTIFLADDTIAANIAFGIPAEKIDIDAVERAARMANLHDFVVHQLKYGYQTEIGERGVRLSGGQRQRIGIARALYHDPNVLIFDEATSALDNVTEHGVMEAIHSLARKKTIIIIAHRLSTVRQSDKIFVMDQGCVVGSGNYDELIESSPKFREMVVTIE</sequence>
<evidence type="ECO:0000313" key="13">
    <source>
        <dbReference type="Proteomes" id="UP000002383"/>
    </source>
</evidence>
<name>B8GV89_THISH</name>
<dbReference type="eggNOG" id="COG1132">
    <property type="taxonomic scope" value="Bacteria"/>
</dbReference>
<keyword evidence="3" id="KW-1003">Cell membrane</keyword>
<feature type="transmembrane region" description="Helical" evidence="9">
    <location>
        <begin position="243"/>
        <end position="264"/>
    </location>
</feature>
<proteinExistence type="predicted"/>
<evidence type="ECO:0000256" key="1">
    <source>
        <dbReference type="ARBA" id="ARBA00004651"/>
    </source>
</evidence>
<gene>
    <name evidence="12" type="ordered locus">Tgr7_2356</name>
</gene>
<evidence type="ECO:0000313" key="12">
    <source>
        <dbReference type="EMBL" id="ACL73435.1"/>
    </source>
</evidence>
<dbReference type="SUPFAM" id="SSF90123">
    <property type="entry name" value="ABC transporter transmembrane region"/>
    <property type="match status" value="1"/>
</dbReference>
<dbReference type="SMART" id="SM00382">
    <property type="entry name" value="AAA"/>
    <property type="match status" value="1"/>
</dbReference>
<evidence type="ECO:0000256" key="3">
    <source>
        <dbReference type="ARBA" id="ARBA00022475"/>
    </source>
</evidence>
<dbReference type="GO" id="GO:0034040">
    <property type="term" value="F:ATPase-coupled lipid transmembrane transporter activity"/>
    <property type="evidence" value="ECO:0007669"/>
    <property type="project" value="TreeGrafter"/>
</dbReference>
<accession>B8GV89</accession>
<dbReference type="InterPro" id="IPR017871">
    <property type="entry name" value="ABC_transporter-like_CS"/>
</dbReference>
<evidence type="ECO:0000256" key="9">
    <source>
        <dbReference type="SAM" id="Phobius"/>
    </source>
</evidence>
<dbReference type="InterPro" id="IPR036640">
    <property type="entry name" value="ABC1_TM_sf"/>
</dbReference>
<dbReference type="InterPro" id="IPR039421">
    <property type="entry name" value="Type_1_exporter"/>
</dbReference>
<feature type="transmembrane region" description="Helical" evidence="9">
    <location>
        <begin position="55"/>
        <end position="76"/>
    </location>
</feature>
<dbReference type="SUPFAM" id="SSF52540">
    <property type="entry name" value="P-loop containing nucleoside triphosphate hydrolases"/>
    <property type="match status" value="1"/>
</dbReference>
<dbReference type="InterPro" id="IPR003439">
    <property type="entry name" value="ABC_transporter-like_ATP-bd"/>
</dbReference>
<dbReference type="OrthoDB" id="6336411at2"/>
<evidence type="ECO:0000259" key="11">
    <source>
        <dbReference type="PROSITE" id="PS50929"/>
    </source>
</evidence>
<dbReference type="PROSITE" id="PS50929">
    <property type="entry name" value="ABC_TM1F"/>
    <property type="match status" value="1"/>
</dbReference>
<evidence type="ECO:0000256" key="6">
    <source>
        <dbReference type="ARBA" id="ARBA00022840"/>
    </source>
</evidence>
<dbReference type="GO" id="GO:0005886">
    <property type="term" value="C:plasma membrane"/>
    <property type="evidence" value="ECO:0007669"/>
    <property type="project" value="UniProtKB-SubCell"/>
</dbReference>
<evidence type="ECO:0000256" key="2">
    <source>
        <dbReference type="ARBA" id="ARBA00022448"/>
    </source>
</evidence>
<dbReference type="KEGG" id="tgr:Tgr7_2356"/>
<dbReference type="EMBL" id="CP001339">
    <property type="protein sequence ID" value="ACL73435.1"/>
    <property type="molecule type" value="Genomic_DNA"/>
</dbReference>
<keyword evidence="13" id="KW-1185">Reference proteome</keyword>
<dbReference type="PANTHER" id="PTHR24221:SF654">
    <property type="entry name" value="ATP-BINDING CASSETTE SUB-FAMILY B MEMBER 6"/>
    <property type="match status" value="1"/>
</dbReference>
<dbReference type="Pfam" id="PF00664">
    <property type="entry name" value="ABC_membrane"/>
    <property type="match status" value="1"/>
</dbReference>
<organism evidence="12 13">
    <name type="scientific">Thioalkalivibrio sulfidiphilus (strain HL-EbGR7)</name>
    <dbReference type="NCBI Taxonomy" id="396588"/>
    <lineage>
        <taxon>Bacteria</taxon>
        <taxon>Pseudomonadati</taxon>
        <taxon>Pseudomonadota</taxon>
        <taxon>Gammaproteobacteria</taxon>
        <taxon>Chromatiales</taxon>
        <taxon>Ectothiorhodospiraceae</taxon>
        <taxon>Thioalkalivibrio</taxon>
    </lineage>
</organism>
<feature type="transmembrane region" description="Helical" evidence="9">
    <location>
        <begin position="276"/>
        <end position="295"/>
    </location>
</feature>
<keyword evidence="4 9" id="KW-0812">Transmembrane</keyword>
<evidence type="ECO:0000256" key="4">
    <source>
        <dbReference type="ARBA" id="ARBA00022692"/>
    </source>
</evidence>
<feature type="domain" description="ABC transmembrane type-1" evidence="11">
    <location>
        <begin position="1"/>
        <end position="265"/>
    </location>
</feature>
<keyword evidence="5" id="KW-0547">Nucleotide-binding</keyword>
<dbReference type="AlphaFoldDB" id="B8GV89"/>